<feature type="non-terminal residue" evidence="2">
    <location>
        <position position="1"/>
    </location>
</feature>
<evidence type="ECO:0000313" key="3">
    <source>
        <dbReference type="Proteomes" id="UP001357485"/>
    </source>
</evidence>
<dbReference type="EMBL" id="JAVRRA010017753">
    <property type="protein sequence ID" value="KAK5195998.1"/>
    <property type="molecule type" value="Genomic_DNA"/>
</dbReference>
<comment type="caution">
    <text evidence="2">The sequence shown here is derived from an EMBL/GenBank/DDBJ whole genome shotgun (WGS) entry which is preliminary data.</text>
</comment>
<name>A0ABR0LLL0_9PEZI</name>
<accession>A0ABR0LLL0</accession>
<protein>
    <submittedName>
        <fullName evidence="2">Uncharacterized protein</fullName>
    </submittedName>
</protein>
<gene>
    <name evidence="2" type="ORF">LTR16_006807</name>
</gene>
<organism evidence="2 3">
    <name type="scientific">Cryomyces antarcticus</name>
    <dbReference type="NCBI Taxonomy" id="329879"/>
    <lineage>
        <taxon>Eukaryota</taxon>
        <taxon>Fungi</taxon>
        <taxon>Dikarya</taxon>
        <taxon>Ascomycota</taxon>
        <taxon>Pezizomycotina</taxon>
        <taxon>Dothideomycetes</taxon>
        <taxon>Dothideomycetes incertae sedis</taxon>
        <taxon>Cryomyces</taxon>
    </lineage>
</organism>
<proteinExistence type="predicted"/>
<feature type="compositionally biased region" description="Basic and acidic residues" evidence="1">
    <location>
        <begin position="16"/>
        <end position="29"/>
    </location>
</feature>
<evidence type="ECO:0000313" key="2">
    <source>
        <dbReference type="EMBL" id="KAK5195998.1"/>
    </source>
</evidence>
<feature type="compositionally biased region" description="Polar residues" evidence="1">
    <location>
        <begin position="53"/>
        <end position="71"/>
    </location>
</feature>
<keyword evidence="3" id="KW-1185">Reference proteome</keyword>
<feature type="region of interest" description="Disordered" evidence="1">
    <location>
        <begin position="1"/>
        <end position="71"/>
    </location>
</feature>
<dbReference type="Proteomes" id="UP001357485">
    <property type="component" value="Unassembled WGS sequence"/>
</dbReference>
<sequence length="71" mass="7492">AASSRVKKSSAGGGEGARREGWLDKDPRQRHGGMGIVAGEQQKPKAIAMTKAAGSSDQELELSSRQPMELN</sequence>
<reference evidence="2 3" key="1">
    <citation type="submission" date="2023-08" db="EMBL/GenBank/DDBJ databases">
        <title>Black Yeasts Isolated from many extreme environments.</title>
        <authorList>
            <person name="Coleine C."/>
            <person name="Stajich J.E."/>
            <person name="Selbmann L."/>
        </authorList>
    </citation>
    <scope>NUCLEOTIDE SEQUENCE [LARGE SCALE GENOMIC DNA]</scope>
    <source>
        <strain evidence="2 3">CCFEE 536</strain>
    </source>
</reference>
<evidence type="ECO:0000256" key="1">
    <source>
        <dbReference type="SAM" id="MobiDB-lite"/>
    </source>
</evidence>